<evidence type="ECO:0000313" key="2">
    <source>
        <dbReference type="EMBL" id="REJ41615.1"/>
    </source>
</evidence>
<organism evidence="1 3">
    <name type="scientific">Microcystis flos-aquae TF09</name>
    <dbReference type="NCBI Taxonomy" id="2060473"/>
    <lineage>
        <taxon>Bacteria</taxon>
        <taxon>Bacillati</taxon>
        <taxon>Cyanobacteriota</taxon>
        <taxon>Cyanophyceae</taxon>
        <taxon>Oscillatoriophycideae</taxon>
        <taxon>Chroococcales</taxon>
        <taxon>Microcystaceae</taxon>
        <taxon>Microcystis</taxon>
    </lineage>
</organism>
<reference evidence="1 3" key="1">
    <citation type="submission" date="2017-10" db="EMBL/GenBank/DDBJ databases">
        <title>A large-scale comparative metagenomic study reveals the eutrophication-driven functional interactions in six Microcystis-epibionts communities.</title>
        <authorList>
            <person name="Li Q."/>
            <person name="Lin F."/>
        </authorList>
    </citation>
    <scope>NUCLEOTIDE SEQUENCE [LARGE SCALE GENOMIC DNA]</scope>
    <source>
        <strain evidence="1">TF09</strain>
    </source>
</reference>
<gene>
    <name evidence="1" type="ORF">DWQ54_11745</name>
    <name evidence="2" type="ORF">DWQ54_11755</name>
</gene>
<dbReference type="EMBL" id="QQWC01000003">
    <property type="protein sequence ID" value="REJ41614.1"/>
    <property type="molecule type" value="Genomic_DNA"/>
</dbReference>
<evidence type="ECO:0000313" key="3">
    <source>
        <dbReference type="Proteomes" id="UP000256873"/>
    </source>
</evidence>
<proteinExistence type="predicted"/>
<dbReference type="EMBL" id="QQWC01000003">
    <property type="protein sequence ID" value="REJ41615.1"/>
    <property type="molecule type" value="Genomic_DNA"/>
</dbReference>
<protein>
    <submittedName>
        <fullName evidence="1">Uncharacterized protein</fullName>
    </submittedName>
</protein>
<dbReference type="AlphaFoldDB" id="A0A3E0L2L0"/>
<sequence length="68" mass="8194">MSNSNKKSIVENNEETQKYCQVLSKIYANNSKQLLLWLVQVYLTVPMKLSDYAKKKRINYWTYTIHKY</sequence>
<comment type="caution">
    <text evidence="1">The sequence shown here is derived from an EMBL/GenBank/DDBJ whole genome shotgun (WGS) entry which is preliminary data.</text>
</comment>
<evidence type="ECO:0000313" key="1">
    <source>
        <dbReference type="EMBL" id="REJ41614.1"/>
    </source>
</evidence>
<name>A0A3E0L2L0_9CHRO</name>
<accession>A0A3E0L2L0</accession>
<dbReference type="Proteomes" id="UP000256873">
    <property type="component" value="Unassembled WGS sequence"/>
</dbReference>